<evidence type="ECO:0000256" key="3">
    <source>
        <dbReference type="SAM" id="MobiDB-lite"/>
    </source>
</evidence>
<dbReference type="PANTHER" id="PTHR48051">
    <property type="match status" value="1"/>
</dbReference>
<proteinExistence type="predicted"/>
<sequence length="437" mass="47766">MSSDSRQQPATPERTRPLRRADAASVPFPGPQPLAARNASMMGLPSSSPEAHRRHMLQRAHSLQSPPPYNQHQQQHQQLGAYSLAPEILHHGHSPFAGSPPSSLRFQQFSPRRKRLSAASEGAAATPRRIRRRLFFEDDSDSSLAHENAEHRQTRSKEASDAALGIIREAVEVGESHIDLSDLGLDSVPDELAELKDLVVLTPGHMLATDLQLTLSSNRLAHFPLAVCELTNLTTLIISNNRIAHLPPEIGNLIALKELSIAHNRLHALPLELMRLKELHTLTVFPNPFVDAPPDAHPASHPLGLATHPHLLHLENAGVPRLSDLAARRLTRPQLVTLKHRLSQCLETTQLALGRIIGPAVEPGDGGVLQALRVQHLAVPVGHQCAGCGQWFLTSSAEIVVWMPLPPLLVRAVPFKARLCSRNCLASEALLSVLKKS</sequence>
<organism evidence="4 5">
    <name type="scientific">Coemansia asiatica</name>
    <dbReference type="NCBI Taxonomy" id="1052880"/>
    <lineage>
        <taxon>Eukaryota</taxon>
        <taxon>Fungi</taxon>
        <taxon>Fungi incertae sedis</taxon>
        <taxon>Zoopagomycota</taxon>
        <taxon>Kickxellomycotina</taxon>
        <taxon>Kickxellomycetes</taxon>
        <taxon>Kickxellales</taxon>
        <taxon>Kickxellaceae</taxon>
        <taxon>Coemansia</taxon>
    </lineage>
</organism>
<dbReference type="GO" id="GO:0005737">
    <property type="term" value="C:cytoplasm"/>
    <property type="evidence" value="ECO:0007669"/>
    <property type="project" value="TreeGrafter"/>
</dbReference>
<evidence type="ECO:0000256" key="1">
    <source>
        <dbReference type="ARBA" id="ARBA00022614"/>
    </source>
</evidence>
<feature type="region of interest" description="Disordered" evidence="3">
    <location>
        <begin position="1"/>
        <end position="74"/>
    </location>
</feature>
<dbReference type="Proteomes" id="UP001145021">
    <property type="component" value="Unassembled WGS sequence"/>
</dbReference>
<reference evidence="4" key="1">
    <citation type="submission" date="2022-07" db="EMBL/GenBank/DDBJ databases">
        <title>Phylogenomic reconstructions and comparative analyses of Kickxellomycotina fungi.</title>
        <authorList>
            <person name="Reynolds N.K."/>
            <person name="Stajich J.E."/>
            <person name="Barry K."/>
            <person name="Grigoriev I.V."/>
            <person name="Crous P."/>
            <person name="Smith M.E."/>
        </authorList>
    </citation>
    <scope>NUCLEOTIDE SEQUENCE</scope>
    <source>
        <strain evidence="4">NBRC 105413</strain>
    </source>
</reference>
<feature type="compositionally biased region" description="Basic and acidic residues" evidence="3">
    <location>
        <begin position="13"/>
        <end position="22"/>
    </location>
</feature>
<dbReference type="EMBL" id="JANBOH010000125">
    <property type="protein sequence ID" value="KAJ1645082.1"/>
    <property type="molecule type" value="Genomic_DNA"/>
</dbReference>
<name>A0A9W7XL40_9FUNG</name>
<keyword evidence="2" id="KW-0677">Repeat</keyword>
<comment type="caution">
    <text evidence="4">The sequence shown here is derived from an EMBL/GenBank/DDBJ whole genome shotgun (WGS) entry which is preliminary data.</text>
</comment>
<dbReference type="InterPro" id="IPR050216">
    <property type="entry name" value="LRR_domain-containing"/>
</dbReference>
<gene>
    <name evidence="4" type="ORF">LPJ64_003303</name>
</gene>
<dbReference type="InterPro" id="IPR001611">
    <property type="entry name" value="Leu-rich_rpt"/>
</dbReference>
<dbReference type="Gene3D" id="3.80.10.10">
    <property type="entry name" value="Ribonuclease Inhibitor"/>
    <property type="match status" value="1"/>
</dbReference>
<dbReference type="PROSITE" id="PS51450">
    <property type="entry name" value="LRR"/>
    <property type="match status" value="1"/>
</dbReference>
<evidence type="ECO:0000256" key="2">
    <source>
        <dbReference type="ARBA" id="ARBA00022737"/>
    </source>
</evidence>
<evidence type="ECO:0000313" key="4">
    <source>
        <dbReference type="EMBL" id="KAJ1645082.1"/>
    </source>
</evidence>
<keyword evidence="1" id="KW-0433">Leucine-rich repeat</keyword>
<dbReference type="PANTHER" id="PTHR48051:SF1">
    <property type="entry name" value="RAS SUPPRESSOR PROTEIN 1"/>
    <property type="match status" value="1"/>
</dbReference>
<dbReference type="AlphaFoldDB" id="A0A9W7XL40"/>
<keyword evidence="5" id="KW-1185">Reference proteome</keyword>
<evidence type="ECO:0000313" key="5">
    <source>
        <dbReference type="Proteomes" id="UP001145021"/>
    </source>
</evidence>
<dbReference type="InterPro" id="IPR032675">
    <property type="entry name" value="LRR_dom_sf"/>
</dbReference>
<dbReference type="InterPro" id="IPR003591">
    <property type="entry name" value="Leu-rich_rpt_typical-subtyp"/>
</dbReference>
<dbReference type="Pfam" id="PF13855">
    <property type="entry name" value="LRR_8"/>
    <property type="match status" value="1"/>
</dbReference>
<accession>A0A9W7XL40</accession>
<dbReference type="SUPFAM" id="SSF52075">
    <property type="entry name" value="Outer arm dynein light chain 1"/>
    <property type="match status" value="1"/>
</dbReference>
<feature type="compositionally biased region" description="Polar residues" evidence="3">
    <location>
        <begin position="1"/>
        <end position="10"/>
    </location>
</feature>
<dbReference type="SMART" id="SM00369">
    <property type="entry name" value="LRR_TYP"/>
    <property type="match status" value="2"/>
</dbReference>
<protein>
    <submittedName>
        <fullName evidence="4">Uncharacterized protein</fullName>
    </submittedName>
</protein>